<protein>
    <recommendedName>
        <fullName evidence="4">RWP-RK domain-containing protein</fullName>
    </recommendedName>
</protein>
<evidence type="ECO:0000313" key="2">
    <source>
        <dbReference type="EMBL" id="KAL0486160.1"/>
    </source>
</evidence>
<comment type="caution">
    <text evidence="2">The sequence shown here is derived from an EMBL/GenBank/DDBJ whole genome shotgun (WGS) entry which is preliminary data.</text>
</comment>
<organism evidence="2 3">
    <name type="scientific">Acrasis kona</name>
    <dbReference type="NCBI Taxonomy" id="1008807"/>
    <lineage>
        <taxon>Eukaryota</taxon>
        <taxon>Discoba</taxon>
        <taxon>Heterolobosea</taxon>
        <taxon>Tetramitia</taxon>
        <taxon>Eutetramitia</taxon>
        <taxon>Acrasidae</taxon>
        <taxon>Acrasis</taxon>
    </lineage>
</organism>
<evidence type="ECO:0008006" key="4">
    <source>
        <dbReference type="Google" id="ProtNLM"/>
    </source>
</evidence>
<sequence length="172" mass="19550">MNTNNKMTFTEEDKYTQQSKTQSPKSPKDCMFSFKITQPNFQKSHIATSAVQKKTSNNKITKNRKRLFVPVSSIISNMIYSPSIAADKIGISTSTLRRRFAEFDCGVGWPITELEWEEMNKDKTNSTKDKKSIQSIIHHQTDKSTGDPCHLDNLTMIVLHCAFKQHNLCAGC</sequence>
<name>A0AAW2Z9P6_9EUKA</name>
<keyword evidence="3" id="KW-1185">Reference proteome</keyword>
<dbReference type="EMBL" id="JAOPGA020001203">
    <property type="protein sequence ID" value="KAL0486160.1"/>
    <property type="molecule type" value="Genomic_DNA"/>
</dbReference>
<feature type="compositionally biased region" description="Polar residues" evidence="1">
    <location>
        <begin position="16"/>
        <end position="25"/>
    </location>
</feature>
<dbReference type="Proteomes" id="UP001431209">
    <property type="component" value="Unassembled WGS sequence"/>
</dbReference>
<dbReference type="AlphaFoldDB" id="A0AAW2Z9P6"/>
<evidence type="ECO:0000256" key="1">
    <source>
        <dbReference type="SAM" id="MobiDB-lite"/>
    </source>
</evidence>
<gene>
    <name evidence="2" type="ORF">AKO1_001847</name>
</gene>
<proteinExistence type="predicted"/>
<accession>A0AAW2Z9P6</accession>
<reference evidence="2 3" key="1">
    <citation type="submission" date="2024-03" db="EMBL/GenBank/DDBJ databases">
        <title>The Acrasis kona genome and developmental transcriptomes reveal deep origins of eukaryotic multicellular pathways.</title>
        <authorList>
            <person name="Sheikh S."/>
            <person name="Fu C.-J."/>
            <person name="Brown M.W."/>
            <person name="Baldauf S.L."/>
        </authorList>
    </citation>
    <scope>NUCLEOTIDE SEQUENCE [LARGE SCALE GENOMIC DNA]</scope>
    <source>
        <strain evidence="2 3">ATCC MYA-3509</strain>
    </source>
</reference>
<feature type="region of interest" description="Disordered" evidence="1">
    <location>
        <begin position="1"/>
        <end position="27"/>
    </location>
</feature>
<evidence type="ECO:0000313" key="3">
    <source>
        <dbReference type="Proteomes" id="UP001431209"/>
    </source>
</evidence>